<dbReference type="InterPro" id="IPR013083">
    <property type="entry name" value="Znf_RING/FYVE/PHD"/>
</dbReference>
<keyword evidence="4" id="KW-1185">Reference proteome</keyword>
<dbReference type="InterPro" id="IPR018200">
    <property type="entry name" value="USP_CS"/>
</dbReference>
<dbReference type="SUPFAM" id="SSF54001">
    <property type="entry name" value="Cysteine proteinases"/>
    <property type="match status" value="1"/>
</dbReference>
<dbReference type="PROSITE" id="PS50235">
    <property type="entry name" value="USP_3"/>
    <property type="match status" value="1"/>
</dbReference>
<dbReference type="STRING" id="33097.A0A150FZV0"/>
<evidence type="ECO:0000256" key="1">
    <source>
        <dbReference type="ARBA" id="ARBA00009085"/>
    </source>
</evidence>
<dbReference type="PANTHER" id="PTHR21646:SF10">
    <property type="entry name" value="UBIQUITIN CARBOXYL-TERMINAL HYDROLASE 14"/>
    <property type="match status" value="1"/>
</dbReference>
<proteinExistence type="inferred from homology"/>
<dbReference type="GO" id="GO:0004843">
    <property type="term" value="F:cysteine-type deubiquitinase activity"/>
    <property type="evidence" value="ECO:0007669"/>
    <property type="project" value="InterPro"/>
</dbReference>
<evidence type="ECO:0000313" key="4">
    <source>
        <dbReference type="Proteomes" id="UP000075714"/>
    </source>
</evidence>
<dbReference type="PROSITE" id="PS00972">
    <property type="entry name" value="USP_1"/>
    <property type="match status" value="1"/>
</dbReference>
<comment type="similarity">
    <text evidence="1">Belongs to the peptidase C19 family.</text>
</comment>
<dbReference type="InterPro" id="IPR001394">
    <property type="entry name" value="Peptidase_C19_UCH"/>
</dbReference>
<dbReference type="Proteomes" id="UP000075714">
    <property type="component" value="Unassembled WGS sequence"/>
</dbReference>
<dbReference type="InterPro" id="IPR028889">
    <property type="entry name" value="USP"/>
</dbReference>
<dbReference type="GO" id="GO:0016579">
    <property type="term" value="P:protein deubiquitination"/>
    <property type="evidence" value="ECO:0007669"/>
    <property type="project" value="InterPro"/>
</dbReference>
<gene>
    <name evidence="3" type="ORF">GPECTOR_121g446</name>
</gene>
<dbReference type="Gene3D" id="3.90.70.10">
    <property type="entry name" value="Cysteine proteinases"/>
    <property type="match status" value="1"/>
</dbReference>
<dbReference type="InterPro" id="IPR050185">
    <property type="entry name" value="Ub_carboxyl-term_hydrolase"/>
</dbReference>
<accession>A0A150FZV0</accession>
<sequence>MAAVDEAALARVRQYMRAVRMPSYHDKVYKDECMFSYDSPESPGGLYVNLATFQGFGEEYVGLDVQRSGGGLYLHLKHKRVPLPKAEVEAARAAAQAAGQLLLSAPTFRIDKAAELVVMGAGGPGAPESLRIPLPCPDLPELVLQKHESVSTAEAVAVLEEPRRISKYAAGLEQLSTGRKISPNPADWRCDETGTRENLWLNLSTGFIGSGRKMEKTEKSMAELQADLNVSYEFSRITEAGAHLTPLSGPRHTGLINLGNSCYMNSVLQLLFTLPEVADRYAGGAAGLFASCPPDPASDLPTQLAKLGVALAAGRTGHVAPGPELVPLPDDERVRSVRPLAFKSLAGRGHPEFSTGRQQDAAEFWGHLLELV</sequence>
<organism evidence="3 4">
    <name type="scientific">Gonium pectorale</name>
    <name type="common">Green alga</name>
    <dbReference type="NCBI Taxonomy" id="33097"/>
    <lineage>
        <taxon>Eukaryota</taxon>
        <taxon>Viridiplantae</taxon>
        <taxon>Chlorophyta</taxon>
        <taxon>core chlorophytes</taxon>
        <taxon>Chlorophyceae</taxon>
        <taxon>CS clade</taxon>
        <taxon>Chlamydomonadales</taxon>
        <taxon>Volvocaceae</taxon>
        <taxon>Gonium</taxon>
    </lineage>
</organism>
<dbReference type="PANTHER" id="PTHR21646">
    <property type="entry name" value="UBIQUITIN CARBOXYL-TERMINAL HYDROLASE"/>
    <property type="match status" value="1"/>
</dbReference>
<dbReference type="InterPro" id="IPR038765">
    <property type="entry name" value="Papain-like_cys_pep_sf"/>
</dbReference>
<protein>
    <recommendedName>
        <fullName evidence="2">USP domain-containing protein</fullName>
    </recommendedName>
</protein>
<reference evidence="4" key="1">
    <citation type="journal article" date="2016" name="Nat. Commun.">
        <title>The Gonium pectorale genome demonstrates co-option of cell cycle regulation during the evolution of multicellularity.</title>
        <authorList>
            <person name="Hanschen E.R."/>
            <person name="Marriage T.N."/>
            <person name="Ferris P.J."/>
            <person name="Hamaji T."/>
            <person name="Toyoda A."/>
            <person name="Fujiyama A."/>
            <person name="Neme R."/>
            <person name="Noguchi H."/>
            <person name="Minakuchi Y."/>
            <person name="Suzuki M."/>
            <person name="Kawai-Toyooka H."/>
            <person name="Smith D.R."/>
            <person name="Sparks H."/>
            <person name="Anderson J."/>
            <person name="Bakaric R."/>
            <person name="Luria V."/>
            <person name="Karger A."/>
            <person name="Kirschner M.W."/>
            <person name="Durand P.M."/>
            <person name="Michod R.E."/>
            <person name="Nozaki H."/>
            <person name="Olson B.J."/>
        </authorList>
    </citation>
    <scope>NUCLEOTIDE SEQUENCE [LARGE SCALE GENOMIC DNA]</scope>
    <source>
        <strain evidence="4">NIES-2863</strain>
    </source>
</reference>
<dbReference type="OrthoDB" id="361536at2759"/>
<evidence type="ECO:0000313" key="3">
    <source>
        <dbReference type="EMBL" id="KXZ42745.1"/>
    </source>
</evidence>
<dbReference type="EMBL" id="LSYV01000121">
    <property type="protein sequence ID" value="KXZ42745.1"/>
    <property type="molecule type" value="Genomic_DNA"/>
</dbReference>
<comment type="caution">
    <text evidence="3">The sequence shown here is derived from an EMBL/GenBank/DDBJ whole genome shotgun (WGS) entry which is preliminary data.</text>
</comment>
<dbReference type="InterPro" id="IPR041432">
    <property type="entry name" value="UBP13_Znf-UBP_var"/>
</dbReference>
<evidence type="ECO:0000259" key="2">
    <source>
        <dbReference type="PROSITE" id="PS50235"/>
    </source>
</evidence>
<feature type="domain" description="USP" evidence="2">
    <location>
        <begin position="253"/>
        <end position="372"/>
    </location>
</feature>
<name>A0A150FZV0_GONPE</name>
<dbReference type="Gene3D" id="3.30.40.10">
    <property type="entry name" value="Zinc/RING finger domain, C3HC4 (zinc finger)"/>
    <property type="match status" value="2"/>
</dbReference>
<dbReference type="Pfam" id="PF00443">
    <property type="entry name" value="UCH"/>
    <property type="match status" value="1"/>
</dbReference>
<dbReference type="Pfam" id="PF17807">
    <property type="entry name" value="zf-UBP_var"/>
    <property type="match status" value="1"/>
</dbReference>
<dbReference type="AlphaFoldDB" id="A0A150FZV0"/>